<dbReference type="EMBL" id="KZ992458">
    <property type="protein sequence ID" value="RKP10337.1"/>
    <property type="molecule type" value="Genomic_DNA"/>
</dbReference>
<protein>
    <submittedName>
        <fullName evidence="1">Uncharacterized protein</fullName>
    </submittedName>
</protein>
<proteinExistence type="predicted"/>
<evidence type="ECO:0000313" key="1">
    <source>
        <dbReference type="EMBL" id="RKP10337.1"/>
    </source>
</evidence>
<keyword evidence="2" id="KW-1185">Reference proteome</keyword>
<dbReference type="AlphaFoldDB" id="A0A4P9XVM5"/>
<reference evidence="2" key="1">
    <citation type="journal article" date="2018" name="Nat. Microbiol.">
        <title>Leveraging single-cell genomics to expand the fungal tree of life.</title>
        <authorList>
            <person name="Ahrendt S.R."/>
            <person name="Quandt C.A."/>
            <person name="Ciobanu D."/>
            <person name="Clum A."/>
            <person name="Salamov A."/>
            <person name="Andreopoulos B."/>
            <person name="Cheng J.F."/>
            <person name="Woyke T."/>
            <person name="Pelin A."/>
            <person name="Henrissat B."/>
            <person name="Reynolds N.K."/>
            <person name="Benny G.L."/>
            <person name="Smith M.E."/>
            <person name="James T.Y."/>
            <person name="Grigoriev I.V."/>
        </authorList>
    </citation>
    <scope>NUCLEOTIDE SEQUENCE [LARGE SCALE GENOMIC DNA]</scope>
    <source>
        <strain evidence="2">RSA 1356</strain>
    </source>
</reference>
<name>A0A4P9XVM5_9FUNG</name>
<sequence>MTQTPPQMRLAGRQGAPVHAMRLSSQQMAARENKVAMSEGHRKVVASGRIVFATPRAIEAATDNGEKSNTVTAESTWYSTDTDHSRWTSKRPRKAAKRCAQWQNEAKRYLSSAQGGRRSKDEHLYLCTPRACCHTKDKVDGTVARMRSDETEQVHARVYRPIIISSITIGRQQRLINIVPCSAVRVQRHAEMLVRPPPPKKLRLQ</sequence>
<organism evidence="1 2">
    <name type="scientific">Thamnocephalis sphaerospora</name>
    <dbReference type="NCBI Taxonomy" id="78915"/>
    <lineage>
        <taxon>Eukaryota</taxon>
        <taxon>Fungi</taxon>
        <taxon>Fungi incertae sedis</taxon>
        <taxon>Zoopagomycota</taxon>
        <taxon>Zoopagomycotina</taxon>
        <taxon>Zoopagomycetes</taxon>
        <taxon>Zoopagales</taxon>
        <taxon>Sigmoideomycetaceae</taxon>
        <taxon>Thamnocephalis</taxon>
    </lineage>
</organism>
<accession>A0A4P9XVM5</accession>
<dbReference type="Proteomes" id="UP000271241">
    <property type="component" value="Unassembled WGS sequence"/>
</dbReference>
<evidence type="ECO:0000313" key="2">
    <source>
        <dbReference type="Proteomes" id="UP000271241"/>
    </source>
</evidence>
<gene>
    <name evidence="1" type="ORF">THASP1DRAFT_21949</name>
</gene>